<dbReference type="InterPro" id="IPR001466">
    <property type="entry name" value="Beta-lactam-related"/>
</dbReference>
<dbReference type="Gene3D" id="3.40.710.10">
    <property type="entry name" value="DD-peptidase/beta-lactamase superfamily"/>
    <property type="match status" value="1"/>
</dbReference>
<organism evidence="2 3">
    <name type="scientific">Fulvitalea axinellae</name>
    <dbReference type="NCBI Taxonomy" id="1182444"/>
    <lineage>
        <taxon>Bacteria</taxon>
        <taxon>Pseudomonadati</taxon>
        <taxon>Bacteroidota</taxon>
        <taxon>Cytophagia</taxon>
        <taxon>Cytophagales</taxon>
        <taxon>Persicobacteraceae</taxon>
        <taxon>Fulvitalea</taxon>
    </lineage>
</organism>
<dbReference type="InterPro" id="IPR050491">
    <property type="entry name" value="AmpC-like"/>
</dbReference>
<evidence type="ECO:0000313" key="2">
    <source>
        <dbReference type="EMBL" id="BDD12608.1"/>
    </source>
</evidence>
<evidence type="ECO:0000259" key="1">
    <source>
        <dbReference type="Pfam" id="PF00144"/>
    </source>
</evidence>
<protein>
    <recommendedName>
        <fullName evidence="1">Beta-lactamase-related domain-containing protein</fullName>
    </recommendedName>
</protein>
<feature type="domain" description="Beta-lactamase-related" evidence="1">
    <location>
        <begin position="59"/>
        <end position="329"/>
    </location>
</feature>
<keyword evidence="3" id="KW-1185">Reference proteome</keyword>
<dbReference type="Pfam" id="PF00144">
    <property type="entry name" value="Beta-lactamase"/>
    <property type="match status" value="1"/>
</dbReference>
<dbReference type="AlphaFoldDB" id="A0AAU9D9I5"/>
<dbReference type="KEGG" id="fax:FUAX_50400"/>
<dbReference type="EMBL" id="AP025319">
    <property type="protein sequence ID" value="BDD12608.1"/>
    <property type="molecule type" value="Genomic_DNA"/>
</dbReference>
<dbReference type="SUPFAM" id="SSF56601">
    <property type="entry name" value="beta-lactamase/transpeptidase-like"/>
    <property type="match status" value="1"/>
</dbReference>
<name>A0AAU9D9I5_9BACT</name>
<proteinExistence type="predicted"/>
<dbReference type="Proteomes" id="UP001348817">
    <property type="component" value="Plasmid pFA5"/>
</dbReference>
<reference evidence="2 3" key="1">
    <citation type="submission" date="2021-12" db="EMBL/GenBank/DDBJ databases">
        <title>Genome sequencing of bacteria with rrn-lacking chromosome and rrn-plasmid.</title>
        <authorList>
            <person name="Anda M."/>
            <person name="Iwasaki W."/>
        </authorList>
    </citation>
    <scope>NUCLEOTIDE SEQUENCE [LARGE SCALE GENOMIC DNA]</scope>
    <source>
        <strain evidence="2 3">DSM 100852</strain>
        <plasmid evidence="2 3">pFA5</plasmid>
    </source>
</reference>
<geneLocation type="plasmid" evidence="2 3">
    <name>pFA5</name>
</geneLocation>
<accession>A0AAU9D9I5</accession>
<dbReference type="PANTHER" id="PTHR46825">
    <property type="entry name" value="D-ALANYL-D-ALANINE-CARBOXYPEPTIDASE/ENDOPEPTIDASE AMPH"/>
    <property type="match status" value="1"/>
</dbReference>
<dbReference type="InterPro" id="IPR012338">
    <property type="entry name" value="Beta-lactam/transpept-like"/>
</dbReference>
<gene>
    <name evidence="2" type="ORF">FUAX_50400</name>
</gene>
<dbReference type="PANTHER" id="PTHR46825:SF9">
    <property type="entry name" value="BETA-LACTAMASE-RELATED DOMAIN-CONTAINING PROTEIN"/>
    <property type="match status" value="1"/>
</dbReference>
<keyword evidence="2" id="KW-0614">Plasmid</keyword>
<dbReference type="RefSeq" id="WP_338395758.1">
    <property type="nucleotide sequence ID" value="NZ_AP025319.1"/>
</dbReference>
<evidence type="ECO:0000313" key="3">
    <source>
        <dbReference type="Proteomes" id="UP001348817"/>
    </source>
</evidence>
<sequence length="347" mass="38840">MKNLSVGAIVLVFFLICQLPYSYCQSQLEGKEQLKSKISSIANANGFNGVIQIRLGSLEIYKKAFGYSDFENRVSLKENDQFVIGSVSKQVTAVLVMREYEKGNIDLDDKINKYLPELKQGWASKVTVHHLLTHTHGIKALGKELEFEPGSKFQYSQLGYSLLARITEKVSGDSFLELSTTLFSELGMRSTVHPDNKPYKGLVKGYEISNNGKFDLAKNSLANYAAAGSFISNTEDLCIWNTALHTGNIVSDKTLKLMATRYATRDHPIFDKVEYGYGLLFKEGESMMEIGALGYAPGFVSACYYYPKKGMSLVVLGNRVRSLDDFKKTFKVHTELMELLKSESIIE</sequence>